<organism evidence="3 4">
    <name type="scientific">Xylaria arbuscula</name>
    <dbReference type="NCBI Taxonomy" id="114810"/>
    <lineage>
        <taxon>Eukaryota</taxon>
        <taxon>Fungi</taxon>
        <taxon>Dikarya</taxon>
        <taxon>Ascomycota</taxon>
        <taxon>Pezizomycotina</taxon>
        <taxon>Sordariomycetes</taxon>
        <taxon>Xylariomycetidae</taxon>
        <taxon>Xylariales</taxon>
        <taxon>Xylariaceae</taxon>
        <taxon>Xylaria</taxon>
    </lineage>
</organism>
<dbReference type="GO" id="GO:0003676">
    <property type="term" value="F:nucleic acid binding"/>
    <property type="evidence" value="ECO:0007669"/>
    <property type="project" value="InterPro"/>
</dbReference>
<evidence type="ECO:0000313" key="4">
    <source>
        <dbReference type="Proteomes" id="UP001148614"/>
    </source>
</evidence>
<dbReference type="InterPro" id="IPR006941">
    <property type="entry name" value="RNase_CAF1"/>
</dbReference>
<name>A0A9W8NN25_9PEZI</name>
<keyword evidence="4" id="KW-1185">Reference proteome</keyword>
<dbReference type="SUPFAM" id="SSF53098">
    <property type="entry name" value="Ribonuclease H-like"/>
    <property type="match status" value="1"/>
</dbReference>
<dbReference type="Gene3D" id="3.30.420.10">
    <property type="entry name" value="Ribonuclease H-like superfamily/Ribonuclease H"/>
    <property type="match status" value="1"/>
</dbReference>
<evidence type="ECO:0000256" key="1">
    <source>
        <dbReference type="ARBA" id="ARBA00008372"/>
    </source>
</evidence>
<sequence>MDNLVNLSNTFWDKFPQVLEMAVKSRWVSIAIQSTGHAPSGALTFEERYEDFRNAAAQTHIVEISFTFGVYDKDTGMYTLEIFEFATSPFLPSSEARLSKHLPRTLSMTPTACDFLRRCEFPLESAIYDGVSYLNRQEELLLLKLHLEDPHAYDMLSHTDQHPFASKIDPAWCGGNISKTRLDEIEKSLKDRRPILVGHNLFPRIVDIDYVQKIWEPVGDSLSHLEAHYQNKMLPVTEKGIHPNTSVRQYEFRTSPSYLSQLNLSLFLRQVYSLRAHWFHSNMTSKQPRGNGGEMPHGLQKDETCPTLYAPDSSSRNRPAENYSPEENNLVPPWSSPFWIVCGNKTRIPDFGDFKFEENPEETGDQSDSSDHLPDQSDSSAHSPDESDSSAHSPDESDSSAHSPDQSNSSAHSPDQSNSSAHLHPT</sequence>
<gene>
    <name evidence="3" type="ORF">NPX13_g543</name>
</gene>
<dbReference type="InterPro" id="IPR036397">
    <property type="entry name" value="RNaseH_sf"/>
</dbReference>
<proteinExistence type="inferred from homology"/>
<reference evidence="3" key="1">
    <citation type="submission" date="2022-07" db="EMBL/GenBank/DDBJ databases">
        <title>Genome Sequence of Xylaria arbuscula.</title>
        <authorList>
            <person name="Buettner E."/>
        </authorList>
    </citation>
    <scope>NUCLEOTIDE SEQUENCE</scope>
    <source>
        <strain evidence="3">VT107</strain>
    </source>
</reference>
<dbReference type="Pfam" id="PF04857">
    <property type="entry name" value="CAF1"/>
    <property type="match status" value="1"/>
</dbReference>
<accession>A0A9W8NN25</accession>
<evidence type="ECO:0000313" key="3">
    <source>
        <dbReference type="EMBL" id="KAJ3580020.1"/>
    </source>
</evidence>
<dbReference type="InterPro" id="IPR012337">
    <property type="entry name" value="RNaseH-like_sf"/>
</dbReference>
<feature type="region of interest" description="Disordered" evidence="2">
    <location>
        <begin position="284"/>
        <end position="329"/>
    </location>
</feature>
<feature type="compositionally biased region" description="Polar residues" evidence="2">
    <location>
        <begin position="406"/>
        <end position="426"/>
    </location>
</feature>
<feature type="region of interest" description="Disordered" evidence="2">
    <location>
        <begin position="352"/>
        <end position="426"/>
    </location>
</feature>
<dbReference type="AlphaFoldDB" id="A0A9W8NN25"/>
<comment type="caution">
    <text evidence="3">The sequence shown here is derived from an EMBL/GenBank/DDBJ whole genome shotgun (WGS) entry which is preliminary data.</text>
</comment>
<dbReference type="Proteomes" id="UP001148614">
    <property type="component" value="Unassembled WGS sequence"/>
</dbReference>
<comment type="similarity">
    <text evidence="1">Belongs to the CAF1 family.</text>
</comment>
<evidence type="ECO:0000256" key="2">
    <source>
        <dbReference type="SAM" id="MobiDB-lite"/>
    </source>
</evidence>
<protein>
    <submittedName>
        <fullName evidence="3">Uncharacterized protein</fullName>
    </submittedName>
</protein>
<dbReference type="EMBL" id="JANPWZ010000036">
    <property type="protein sequence ID" value="KAJ3580020.1"/>
    <property type="molecule type" value="Genomic_DNA"/>
</dbReference>